<dbReference type="Pfam" id="PF01569">
    <property type="entry name" value="PAP2"/>
    <property type="match status" value="1"/>
</dbReference>
<feature type="transmembrane region" description="Helical" evidence="1">
    <location>
        <begin position="177"/>
        <end position="195"/>
    </location>
</feature>
<proteinExistence type="predicted"/>
<dbReference type="STRING" id="1111735.GCA_000428045_03440"/>
<keyword evidence="1" id="KW-1133">Transmembrane helix</keyword>
<dbReference type="RefSeq" id="WP_273437393.1">
    <property type="nucleotide sequence ID" value="NZ_CAXXYC010000003.1"/>
</dbReference>
<feature type="domain" description="Phosphatidic acid phosphatase type 2/haloperoxidase" evidence="2">
    <location>
        <begin position="94"/>
        <end position="223"/>
    </location>
</feature>
<evidence type="ECO:0000313" key="4">
    <source>
        <dbReference type="Proteomes" id="UP000235015"/>
    </source>
</evidence>
<dbReference type="EMBL" id="PKUN01000001">
    <property type="protein sequence ID" value="PLX63598.1"/>
    <property type="molecule type" value="Genomic_DNA"/>
</dbReference>
<feature type="transmembrane region" description="Helical" evidence="1">
    <location>
        <begin position="65"/>
        <end position="84"/>
    </location>
</feature>
<accession>A0A2N6D1N5</accession>
<reference evidence="3 4" key="1">
    <citation type="submission" date="2017-11" db="EMBL/GenBank/DDBJ databases">
        <title>Genome-resolved metagenomics identifies genetic mobility, metabolic interactions, and unexpected diversity in perchlorate-reducing communities.</title>
        <authorList>
            <person name="Barnum T.P."/>
            <person name="Figueroa I.A."/>
            <person name="Carlstrom C.I."/>
            <person name="Lucas L.N."/>
            <person name="Engelbrektson A.L."/>
            <person name="Coates J.D."/>
        </authorList>
    </citation>
    <scope>NUCLEOTIDE SEQUENCE [LARGE SCALE GENOMIC DNA]</scope>
    <source>
        <strain evidence="3">BM301</strain>
    </source>
</reference>
<sequence length="256" mass="28871">MQHNNNFVRNHLVLPLLLFVLLVGLLEISSLDLYIADLIYQAGGPGWTLKNSVLFSDILHTNAKALVKILAVILFAVAIISQFVTRMRPYRRAIWYLALVMPLSGLLVGIGKELTHVDCPWDLLRYGGEHPYLGLFEPHPGDFKYGKCFPAAHAGAGYTFLALYFFLAVLRPEWKRLGLITGITMGLIFGITQQIRGAHFISHDLWTAAICWFNSLGWYWLAFLREKRSARDVPVPLNDPEWQNSGSSVAMITSEK</sequence>
<dbReference type="Proteomes" id="UP000235015">
    <property type="component" value="Unassembled WGS sequence"/>
</dbReference>
<dbReference type="AlphaFoldDB" id="A0A2N6D1N5"/>
<feature type="transmembrane region" description="Helical" evidence="1">
    <location>
        <begin position="151"/>
        <end position="170"/>
    </location>
</feature>
<feature type="transmembrane region" description="Helical" evidence="1">
    <location>
        <begin position="201"/>
        <end position="221"/>
    </location>
</feature>
<evidence type="ECO:0000313" key="3">
    <source>
        <dbReference type="EMBL" id="PLX63598.1"/>
    </source>
</evidence>
<evidence type="ECO:0000256" key="1">
    <source>
        <dbReference type="SAM" id="Phobius"/>
    </source>
</evidence>
<evidence type="ECO:0000259" key="2">
    <source>
        <dbReference type="Pfam" id="PF01569"/>
    </source>
</evidence>
<comment type="caution">
    <text evidence="3">The sequence shown here is derived from an EMBL/GenBank/DDBJ whole genome shotgun (WGS) entry which is preliminary data.</text>
</comment>
<name>A0A2N6D1N5_9GAMM</name>
<organism evidence="3 4">
    <name type="scientific">Sedimenticola selenatireducens</name>
    <dbReference type="NCBI Taxonomy" id="191960"/>
    <lineage>
        <taxon>Bacteria</taxon>
        <taxon>Pseudomonadati</taxon>
        <taxon>Pseudomonadota</taxon>
        <taxon>Gammaproteobacteria</taxon>
        <taxon>Chromatiales</taxon>
        <taxon>Sedimenticolaceae</taxon>
        <taxon>Sedimenticola</taxon>
    </lineage>
</organism>
<protein>
    <recommendedName>
        <fullName evidence="2">Phosphatidic acid phosphatase type 2/haloperoxidase domain-containing protein</fullName>
    </recommendedName>
</protein>
<dbReference type="InterPro" id="IPR000326">
    <property type="entry name" value="PAP2/HPO"/>
</dbReference>
<feature type="transmembrane region" description="Helical" evidence="1">
    <location>
        <begin position="93"/>
        <end position="111"/>
    </location>
</feature>
<feature type="transmembrane region" description="Helical" evidence="1">
    <location>
        <begin position="12"/>
        <end position="35"/>
    </location>
</feature>
<keyword evidence="1" id="KW-0812">Transmembrane</keyword>
<dbReference type="SUPFAM" id="SSF48317">
    <property type="entry name" value="Acid phosphatase/Vanadium-dependent haloperoxidase"/>
    <property type="match status" value="1"/>
</dbReference>
<keyword evidence="1" id="KW-0472">Membrane</keyword>
<gene>
    <name evidence="3" type="ORF">C0630_01510</name>
</gene>
<dbReference type="InterPro" id="IPR036938">
    <property type="entry name" value="PAP2/HPO_sf"/>
</dbReference>
<dbReference type="CDD" id="cd03396">
    <property type="entry name" value="PAP2_like_6"/>
    <property type="match status" value="1"/>
</dbReference>